<evidence type="ECO:0000256" key="5">
    <source>
        <dbReference type="SAM" id="MobiDB-lite"/>
    </source>
</evidence>
<dbReference type="Pfam" id="PF00295">
    <property type="entry name" value="Glyco_hydro_28"/>
    <property type="match status" value="1"/>
</dbReference>
<accession>A0A835XUH5</accession>
<feature type="compositionally biased region" description="Polar residues" evidence="5">
    <location>
        <begin position="575"/>
        <end position="584"/>
    </location>
</feature>
<dbReference type="SUPFAM" id="SSF51126">
    <property type="entry name" value="Pectin lyase-like"/>
    <property type="match status" value="1"/>
</dbReference>
<keyword evidence="8" id="KW-1185">Reference proteome</keyword>
<dbReference type="InterPro" id="IPR011050">
    <property type="entry name" value="Pectin_lyase_fold/virulence"/>
</dbReference>
<evidence type="ECO:0000313" key="8">
    <source>
        <dbReference type="Proteomes" id="UP000612055"/>
    </source>
</evidence>
<keyword evidence="6" id="KW-0732">Signal</keyword>
<dbReference type="Proteomes" id="UP000612055">
    <property type="component" value="Unassembled WGS sequence"/>
</dbReference>
<gene>
    <name evidence="7" type="ORF">HYH03_011546</name>
</gene>
<evidence type="ECO:0000256" key="3">
    <source>
        <dbReference type="ARBA" id="ARBA00023295"/>
    </source>
</evidence>
<dbReference type="OrthoDB" id="187139at2759"/>
<dbReference type="GO" id="GO:0005975">
    <property type="term" value="P:carbohydrate metabolic process"/>
    <property type="evidence" value="ECO:0007669"/>
    <property type="project" value="InterPro"/>
</dbReference>
<evidence type="ECO:0000256" key="2">
    <source>
        <dbReference type="ARBA" id="ARBA00022801"/>
    </source>
</evidence>
<reference evidence="7" key="1">
    <citation type="journal article" date="2020" name="bioRxiv">
        <title>Comparative genomics of Chlamydomonas.</title>
        <authorList>
            <person name="Craig R.J."/>
            <person name="Hasan A.R."/>
            <person name="Ness R.W."/>
            <person name="Keightley P.D."/>
        </authorList>
    </citation>
    <scope>NUCLEOTIDE SEQUENCE</scope>
    <source>
        <strain evidence="7">CCAP 11/70</strain>
    </source>
</reference>
<dbReference type="GO" id="GO:0004650">
    <property type="term" value="F:polygalacturonase activity"/>
    <property type="evidence" value="ECO:0007669"/>
    <property type="project" value="InterPro"/>
</dbReference>
<organism evidence="7 8">
    <name type="scientific">Edaphochlamys debaryana</name>
    <dbReference type="NCBI Taxonomy" id="47281"/>
    <lineage>
        <taxon>Eukaryota</taxon>
        <taxon>Viridiplantae</taxon>
        <taxon>Chlorophyta</taxon>
        <taxon>core chlorophytes</taxon>
        <taxon>Chlorophyceae</taxon>
        <taxon>CS clade</taxon>
        <taxon>Chlamydomonadales</taxon>
        <taxon>Chlamydomonadales incertae sedis</taxon>
        <taxon>Edaphochlamys</taxon>
    </lineage>
</organism>
<feature type="compositionally biased region" description="Low complexity" evidence="5">
    <location>
        <begin position="596"/>
        <end position="611"/>
    </location>
</feature>
<feature type="compositionally biased region" description="Basic and acidic residues" evidence="5">
    <location>
        <begin position="559"/>
        <end position="568"/>
    </location>
</feature>
<dbReference type="Gene3D" id="2.160.20.10">
    <property type="entry name" value="Single-stranded right-handed beta-helix, Pectin lyase-like"/>
    <property type="match status" value="1"/>
</dbReference>
<feature type="signal peptide" evidence="6">
    <location>
        <begin position="1"/>
        <end position="20"/>
    </location>
</feature>
<dbReference type="InterPro" id="IPR012334">
    <property type="entry name" value="Pectin_lyas_fold"/>
</dbReference>
<dbReference type="PANTHER" id="PTHR31339">
    <property type="entry name" value="PECTIN LYASE-RELATED"/>
    <property type="match status" value="1"/>
</dbReference>
<evidence type="ECO:0000313" key="7">
    <source>
        <dbReference type="EMBL" id="KAG2489907.1"/>
    </source>
</evidence>
<protein>
    <recommendedName>
        <fullName evidence="9">Pectate lyase superfamily protein domain-containing protein</fullName>
    </recommendedName>
</protein>
<name>A0A835XUH5_9CHLO</name>
<dbReference type="PANTHER" id="PTHR31339:SF9">
    <property type="entry name" value="PLASMIN AND FIBRONECTIN-BINDING PROTEIN A"/>
    <property type="match status" value="1"/>
</dbReference>
<keyword evidence="2 4" id="KW-0378">Hydrolase</keyword>
<keyword evidence="3 4" id="KW-0326">Glycosidase</keyword>
<dbReference type="InterPro" id="IPR051801">
    <property type="entry name" value="GH28_Enzymes"/>
</dbReference>
<feature type="compositionally biased region" description="Low complexity" evidence="5">
    <location>
        <begin position="542"/>
        <end position="554"/>
    </location>
</feature>
<dbReference type="AlphaFoldDB" id="A0A835XUH5"/>
<feature type="region of interest" description="Disordered" evidence="5">
    <location>
        <begin position="539"/>
        <end position="611"/>
    </location>
</feature>
<dbReference type="InterPro" id="IPR000743">
    <property type="entry name" value="Glyco_hydro_28"/>
</dbReference>
<evidence type="ECO:0000256" key="6">
    <source>
        <dbReference type="SAM" id="SignalP"/>
    </source>
</evidence>
<comment type="caution">
    <text evidence="7">The sequence shown here is derived from an EMBL/GenBank/DDBJ whole genome shotgun (WGS) entry which is preliminary data.</text>
</comment>
<evidence type="ECO:0000256" key="1">
    <source>
        <dbReference type="ARBA" id="ARBA00008834"/>
    </source>
</evidence>
<feature type="chain" id="PRO_5032636234" description="Pectate lyase superfamily protein domain-containing protein" evidence="6">
    <location>
        <begin position="21"/>
        <end position="772"/>
    </location>
</feature>
<sequence length="772" mass="78676">MTALLALGVLCALLANGAIGQRVCSPSDHGAVGDGRTLDTAAVQAALAACEGGGTVRFLPGTYLLGSVTLSGLGLHLELPEGAELRASAERYHYGPTQDSWYLLRFLNCTGCSLTGAGTVRGAARAFLGPGSTPSAPQVLNWDDPSCPTPRQCRPRLVGVVGSSGVEVAGVTLADSAFWTLHVIGSSHVGLRGLSVYGDAAFPNNDGIDIDGSSWVEVERCRVSTADDALCLKATRPGRPTHHVAVRDCELASRSAAVKIGSETRADIAHVSFERITVRSSNRGLALQLRDAGAVTNITFAHCAVSTARYPGRWWGGGEPIYVTAAPRWPLAPVGRLQGVRFVNVTARTRGGVVVLAGSSERAVRDVELRGVHVRLLPPPPPAAAELASAAAAAALPAGSAPPLRPAGPRDLRRWRRALAETPPDYEQAARAVEPDSDLADAAVAAAAAAAAAVAAALPAGSARAAEPDSELATAAAAAAGLEADAGVKLDLRPGLYGVRWLPWSAAAPLLAQYVLGLTLADVSFELAAGTAAEDAEDARAWDLPLDPLSSPSSGGAGADERDGRDDEASGVGTGSASSDPATTAPQQQGGGSAFGAGPAAAAGAEGAGAPSWTEHWAVWLEERRRSGGGGGGPEWPSWLPRWWPPGREPPGRGLMQQAEWCRELVPGTVAVTGAERVQVTVAEDGPGSPSAATADSAGGKGAARAPVAVAVADAVAGADAKAVPRDVGTGSHGGGDWRWHGHCESWLCRGALVMAATAATAAAIVRYGRSR</sequence>
<evidence type="ECO:0008006" key="9">
    <source>
        <dbReference type="Google" id="ProtNLM"/>
    </source>
</evidence>
<evidence type="ECO:0000256" key="4">
    <source>
        <dbReference type="RuleBase" id="RU361169"/>
    </source>
</evidence>
<proteinExistence type="inferred from homology"/>
<comment type="similarity">
    <text evidence="1 4">Belongs to the glycosyl hydrolase 28 family.</text>
</comment>
<dbReference type="EMBL" id="JAEHOE010000067">
    <property type="protein sequence ID" value="KAG2489907.1"/>
    <property type="molecule type" value="Genomic_DNA"/>
</dbReference>